<dbReference type="EMBL" id="CP048209">
    <property type="protein sequence ID" value="QHT60777.1"/>
    <property type="molecule type" value="Genomic_DNA"/>
</dbReference>
<evidence type="ECO:0000313" key="2">
    <source>
        <dbReference type="EMBL" id="QHT60777.1"/>
    </source>
</evidence>
<feature type="transmembrane region" description="Helical" evidence="1">
    <location>
        <begin position="299"/>
        <end position="322"/>
    </location>
</feature>
<feature type="transmembrane region" description="Helical" evidence="1">
    <location>
        <begin position="258"/>
        <end position="279"/>
    </location>
</feature>
<feature type="transmembrane region" description="Helical" evidence="1">
    <location>
        <begin position="197"/>
        <end position="217"/>
    </location>
</feature>
<feature type="transmembrane region" description="Helical" evidence="1">
    <location>
        <begin position="54"/>
        <end position="74"/>
    </location>
</feature>
<keyword evidence="1" id="KW-0472">Membrane</keyword>
<keyword evidence="3" id="KW-1185">Reference proteome</keyword>
<dbReference type="KEGG" id="plyc:GXP70_13020"/>
<evidence type="ECO:0000313" key="3">
    <source>
        <dbReference type="Proteomes" id="UP000476064"/>
    </source>
</evidence>
<keyword evidence="1" id="KW-0812">Transmembrane</keyword>
<dbReference type="Proteomes" id="UP000476064">
    <property type="component" value="Chromosome"/>
</dbReference>
<protein>
    <submittedName>
        <fullName evidence="2">DUF4184 family protein</fullName>
    </submittedName>
</protein>
<gene>
    <name evidence="2" type="ORF">GXP70_13020</name>
</gene>
<dbReference type="InterPro" id="IPR025238">
    <property type="entry name" value="DUF4184"/>
</dbReference>
<dbReference type="Pfam" id="PF13803">
    <property type="entry name" value="DUF4184"/>
    <property type="match status" value="1"/>
</dbReference>
<feature type="transmembrane region" description="Helical" evidence="1">
    <location>
        <begin position="154"/>
        <end position="176"/>
    </location>
</feature>
<accession>A0A6C0FVF3</accession>
<feature type="transmembrane region" description="Helical" evidence="1">
    <location>
        <begin position="105"/>
        <end position="122"/>
    </location>
</feature>
<keyword evidence="1" id="KW-1133">Transmembrane helix</keyword>
<feature type="transmembrane region" description="Helical" evidence="1">
    <location>
        <begin position="223"/>
        <end position="246"/>
    </location>
</feature>
<sequence>MPFTFSHPLFSVPLKRIAPRWLSVTGLVLGSMIPDMEYFMALEPYQTIGHSLEGLLLQGVPLSIAFAFAFHRVIKPALPRFMPSAGGLDRFVMRMSSEEWKLDSVRAWTIFLVSLFIGYWSHMFMDAWTHASGTFVGWFSPLRGSFAGKHVYQLLQYLFSLIGAGVPALMLLIRYIRWRSNEGKQRKPALASYGTKALLWLTAAAFGMVMFAGKMLFSSEGSNLLSVLIVAPLSSGIFGIFIASLLHRAAQNRKLKRALIAAALMLAALAVYDACKQVWAPELALDPSTLKMKPPKGVFQPLWNVNLWCWAAMILLSSTLIANNRRTRRANMSGSYRTPTV</sequence>
<reference evidence="2 3" key="1">
    <citation type="submission" date="2020-01" db="EMBL/GenBank/DDBJ databases">
        <title>Paenibacillus sp. nov., isolated from tomato rhizosphere.</title>
        <authorList>
            <person name="Weon H.-Y."/>
            <person name="Lee S.A."/>
        </authorList>
    </citation>
    <scope>NUCLEOTIDE SEQUENCE [LARGE SCALE GENOMIC DNA]</scope>
    <source>
        <strain evidence="2 3">12200R-189</strain>
    </source>
</reference>
<dbReference type="AlphaFoldDB" id="A0A6C0FVF3"/>
<organism evidence="2 3">
    <name type="scientific">Paenibacillus lycopersici</name>
    <dbReference type="NCBI Taxonomy" id="2704462"/>
    <lineage>
        <taxon>Bacteria</taxon>
        <taxon>Bacillati</taxon>
        <taxon>Bacillota</taxon>
        <taxon>Bacilli</taxon>
        <taxon>Bacillales</taxon>
        <taxon>Paenibacillaceae</taxon>
        <taxon>Paenibacillus</taxon>
    </lineage>
</organism>
<name>A0A6C0FVF3_9BACL</name>
<dbReference type="RefSeq" id="WP_162357217.1">
    <property type="nucleotide sequence ID" value="NZ_CP048209.1"/>
</dbReference>
<proteinExistence type="predicted"/>
<evidence type="ECO:0000256" key="1">
    <source>
        <dbReference type="SAM" id="Phobius"/>
    </source>
</evidence>